<evidence type="ECO:0000313" key="2">
    <source>
        <dbReference type="EMBL" id="VEN41831.1"/>
    </source>
</evidence>
<dbReference type="OrthoDB" id="6778710at2759"/>
<organism evidence="2 3">
    <name type="scientific">Callosobruchus maculatus</name>
    <name type="common">Southern cowpea weevil</name>
    <name type="synonym">Pulse bruchid</name>
    <dbReference type="NCBI Taxonomy" id="64391"/>
    <lineage>
        <taxon>Eukaryota</taxon>
        <taxon>Metazoa</taxon>
        <taxon>Ecdysozoa</taxon>
        <taxon>Arthropoda</taxon>
        <taxon>Hexapoda</taxon>
        <taxon>Insecta</taxon>
        <taxon>Pterygota</taxon>
        <taxon>Neoptera</taxon>
        <taxon>Endopterygota</taxon>
        <taxon>Coleoptera</taxon>
        <taxon>Polyphaga</taxon>
        <taxon>Cucujiformia</taxon>
        <taxon>Chrysomeloidea</taxon>
        <taxon>Chrysomelidae</taxon>
        <taxon>Bruchinae</taxon>
        <taxon>Bruchini</taxon>
        <taxon>Callosobruchus</taxon>
    </lineage>
</organism>
<dbReference type="InterPro" id="IPR003604">
    <property type="entry name" value="Matrin/U1-like-C_Znf_C2H2"/>
</dbReference>
<dbReference type="AlphaFoldDB" id="A0A653C1W2"/>
<proteinExistence type="predicted"/>
<sequence>MSASANSGGESGIFWCEACETKLSDKGFYDIHIGSKTHKRTLRKKGILKVRRKISQDVVQTPKLSCMRHSLDIHFQHFALKEELPFHREKYKTRSITSEDDYFNNLLQYIYHITSYLSLKLALDENIKQAKISINDKKWQSFGDIVIYIAHSNKEMTYAIKCKQVASAKHQIDSLKEAKVEMHKEYSSVCKLIEKITPHIDKVTMNKHYTSIPNGTEYIIAMTQFAIFTPCAAGSNFSRSVVPSLEKTKGTWNTITDLDPNGRQMQAVKLDDIAQKVSPRDNRELGLTMRPAKRNEIINTNPDRETIFNFQPQAYEKPTVMPNIAIYTSQNVFQDMIPELLKKKFSKSSFTDISESYKRYIENWSNGKLGGNYKITKKDIILKVGEILLSKYVVGPRMVKLNTTYDNFDTWNSVIDKVDLTVVEDEQFVISKMCQPINTLIEEIFSVKIDTSSRTIKLAKEVVEEKDGVWKKIIKLEKQIEEMKDKEMKAYFFEEVHDFLDVPLPKIYMVLWKVGKIPLLMSTKKFEDDKSFILQVISFMKSYGVNKKFLLKTTQPEMVRSRDDLIIFKNLDNIQSFVDLEAISVRVVDNFKLSLRDIQTTDQFFFKWVTPNIFFDMSLGRYSIKRNIFKNDIENELKIVLSDEMLEKIKETLYKGNQSSIKYDTLDRLEGLNPLWFG</sequence>
<evidence type="ECO:0000313" key="3">
    <source>
        <dbReference type="Proteomes" id="UP000410492"/>
    </source>
</evidence>
<dbReference type="SUPFAM" id="SSF57667">
    <property type="entry name" value="beta-beta-alpha zinc fingers"/>
    <property type="match status" value="1"/>
</dbReference>
<dbReference type="SMART" id="SM00451">
    <property type="entry name" value="ZnF_U1"/>
    <property type="match status" value="1"/>
</dbReference>
<accession>A0A653C1W2</accession>
<dbReference type="EMBL" id="CAACVG010006800">
    <property type="protein sequence ID" value="VEN41831.1"/>
    <property type="molecule type" value="Genomic_DNA"/>
</dbReference>
<keyword evidence="3" id="KW-1185">Reference proteome</keyword>
<name>A0A653C1W2_CALMS</name>
<protein>
    <recommendedName>
        <fullName evidence="1">U1-type domain-containing protein</fullName>
    </recommendedName>
</protein>
<dbReference type="Proteomes" id="UP000410492">
    <property type="component" value="Unassembled WGS sequence"/>
</dbReference>
<feature type="domain" description="U1-type" evidence="1">
    <location>
        <begin position="11"/>
        <end position="45"/>
    </location>
</feature>
<dbReference type="GO" id="GO:0008270">
    <property type="term" value="F:zinc ion binding"/>
    <property type="evidence" value="ECO:0007669"/>
    <property type="project" value="InterPro"/>
</dbReference>
<dbReference type="InterPro" id="IPR036236">
    <property type="entry name" value="Znf_C2H2_sf"/>
</dbReference>
<reference evidence="2 3" key="1">
    <citation type="submission" date="2019-01" db="EMBL/GenBank/DDBJ databases">
        <authorList>
            <person name="Sayadi A."/>
        </authorList>
    </citation>
    <scope>NUCLEOTIDE SEQUENCE [LARGE SCALE GENOMIC DNA]</scope>
</reference>
<gene>
    <name evidence="2" type="ORF">CALMAC_LOCUS5528</name>
</gene>
<dbReference type="GO" id="GO:0003676">
    <property type="term" value="F:nucleic acid binding"/>
    <property type="evidence" value="ECO:0007669"/>
    <property type="project" value="InterPro"/>
</dbReference>
<evidence type="ECO:0000259" key="1">
    <source>
        <dbReference type="SMART" id="SM00451"/>
    </source>
</evidence>